<dbReference type="SUPFAM" id="SSF158791">
    <property type="entry name" value="MgtE N-terminal domain-like"/>
    <property type="match status" value="1"/>
</dbReference>
<protein>
    <recommendedName>
        <fullName evidence="9">Magnesium transporter MgtE</fullName>
    </recommendedName>
</protein>
<keyword evidence="7 9" id="KW-0472">Membrane</keyword>
<dbReference type="InterPro" id="IPR036739">
    <property type="entry name" value="SLC41_membr_dom_sf"/>
</dbReference>
<evidence type="ECO:0000256" key="8">
    <source>
        <dbReference type="PROSITE-ProRule" id="PRU00703"/>
    </source>
</evidence>
<feature type="transmembrane region" description="Helical" evidence="9">
    <location>
        <begin position="393"/>
        <end position="413"/>
    </location>
</feature>
<dbReference type="PANTHER" id="PTHR43773:SF1">
    <property type="entry name" value="MAGNESIUM TRANSPORTER MGTE"/>
    <property type="match status" value="1"/>
</dbReference>
<dbReference type="EMBL" id="WMJX01000011">
    <property type="protein sequence ID" value="MTG97947.1"/>
    <property type="molecule type" value="Genomic_DNA"/>
</dbReference>
<keyword evidence="5 9" id="KW-0460">Magnesium</keyword>
<dbReference type="Gene3D" id="3.10.580.10">
    <property type="entry name" value="CBS-domain"/>
    <property type="match status" value="1"/>
</dbReference>
<dbReference type="InterPro" id="IPR006667">
    <property type="entry name" value="SLC41_membr_dom"/>
</dbReference>
<gene>
    <name evidence="11" type="primary">mgtE</name>
    <name evidence="11" type="ORF">GJV76_07290</name>
</gene>
<evidence type="ECO:0000256" key="1">
    <source>
        <dbReference type="ARBA" id="ARBA00004141"/>
    </source>
</evidence>
<dbReference type="SMART" id="SM00924">
    <property type="entry name" value="MgtE_N"/>
    <property type="match status" value="1"/>
</dbReference>
<feature type="transmembrane region" description="Helical" evidence="9">
    <location>
        <begin position="359"/>
        <end position="381"/>
    </location>
</feature>
<dbReference type="RefSeq" id="WP_155091984.1">
    <property type="nucleotide sequence ID" value="NZ_CP102754.1"/>
</dbReference>
<dbReference type="NCBIfam" id="TIGR00400">
    <property type="entry name" value="mgtE"/>
    <property type="match status" value="1"/>
</dbReference>
<dbReference type="GO" id="GO:0046872">
    <property type="term" value="F:metal ion binding"/>
    <property type="evidence" value="ECO:0007669"/>
    <property type="project" value="UniProtKB-KW"/>
</dbReference>
<dbReference type="Proteomes" id="UP000438760">
    <property type="component" value="Unassembled WGS sequence"/>
</dbReference>
<dbReference type="InterPro" id="IPR038076">
    <property type="entry name" value="MgtE_N_sf"/>
</dbReference>
<evidence type="ECO:0000256" key="4">
    <source>
        <dbReference type="ARBA" id="ARBA00022692"/>
    </source>
</evidence>
<evidence type="ECO:0000256" key="2">
    <source>
        <dbReference type="ARBA" id="ARBA00009749"/>
    </source>
</evidence>
<name>A0A6I3LJC6_9FLAO</name>
<comment type="similarity">
    <text evidence="2 9">Belongs to the SLC41A transporter family.</text>
</comment>
<evidence type="ECO:0000256" key="7">
    <source>
        <dbReference type="ARBA" id="ARBA00023136"/>
    </source>
</evidence>
<feature type="domain" description="CBS" evidence="10">
    <location>
        <begin position="204"/>
        <end position="260"/>
    </location>
</feature>
<dbReference type="SUPFAM" id="SSF54631">
    <property type="entry name" value="CBS-domain pair"/>
    <property type="match status" value="1"/>
</dbReference>
<feature type="transmembrane region" description="Helical" evidence="9">
    <location>
        <begin position="286"/>
        <end position="303"/>
    </location>
</feature>
<feature type="transmembrane region" description="Helical" evidence="9">
    <location>
        <begin position="315"/>
        <end position="339"/>
    </location>
</feature>
<evidence type="ECO:0000313" key="12">
    <source>
        <dbReference type="Proteomes" id="UP000438760"/>
    </source>
</evidence>
<feature type="transmembrane region" description="Helical" evidence="9">
    <location>
        <begin position="425"/>
        <end position="448"/>
    </location>
</feature>
<dbReference type="InterPro" id="IPR006668">
    <property type="entry name" value="Mg_transptr_MgtE_intracell_dom"/>
</dbReference>
<comment type="subcellular location">
    <subcellularLocation>
        <location evidence="9">Cell membrane</location>
        <topology evidence="9">Multi-pass membrane protein</topology>
    </subcellularLocation>
    <subcellularLocation>
        <location evidence="1">Membrane</location>
        <topology evidence="1">Multi-pass membrane protein</topology>
    </subcellularLocation>
</comment>
<dbReference type="SUPFAM" id="SSF161093">
    <property type="entry name" value="MgtE membrane domain-like"/>
    <property type="match status" value="1"/>
</dbReference>
<dbReference type="InterPro" id="IPR006669">
    <property type="entry name" value="MgtE_transporter"/>
</dbReference>
<keyword evidence="6 9" id="KW-1133">Transmembrane helix</keyword>
<comment type="caution">
    <text evidence="11">The sequence shown here is derived from an EMBL/GenBank/DDBJ whole genome shotgun (WGS) entry which is preliminary data.</text>
</comment>
<evidence type="ECO:0000313" key="11">
    <source>
        <dbReference type="EMBL" id="MTG97947.1"/>
    </source>
</evidence>
<evidence type="ECO:0000256" key="6">
    <source>
        <dbReference type="ARBA" id="ARBA00022989"/>
    </source>
</evidence>
<dbReference type="PROSITE" id="PS51371">
    <property type="entry name" value="CBS"/>
    <property type="match status" value="2"/>
</dbReference>
<evidence type="ECO:0000256" key="5">
    <source>
        <dbReference type="ARBA" id="ARBA00022842"/>
    </source>
</evidence>
<reference evidence="11 12" key="1">
    <citation type="submission" date="2019-11" db="EMBL/GenBank/DDBJ databases">
        <title>Genome of Strain BIT-d1.</title>
        <authorList>
            <person name="Yang Y."/>
        </authorList>
    </citation>
    <scope>NUCLEOTIDE SEQUENCE [LARGE SCALE GENOMIC DNA]</scope>
    <source>
        <strain evidence="11 12">BIT-d1</strain>
    </source>
</reference>
<keyword evidence="3 9" id="KW-0813">Transport</keyword>
<dbReference type="PANTHER" id="PTHR43773">
    <property type="entry name" value="MAGNESIUM TRANSPORTER MGTE"/>
    <property type="match status" value="1"/>
</dbReference>
<dbReference type="AlphaFoldDB" id="A0A6I3LJC6"/>
<dbReference type="InterPro" id="IPR000644">
    <property type="entry name" value="CBS_dom"/>
</dbReference>
<evidence type="ECO:0000259" key="10">
    <source>
        <dbReference type="PROSITE" id="PS51371"/>
    </source>
</evidence>
<dbReference type="GO" id="GO:0005886">
    <property type="term" value="C:plasma membrane"/>
    <property type="evidence" value="ECO:0007669"/>
    <property type="project" value="UniProtKB-SubCell"/>
</dbReference>
<dbReference type="Pfam" id="PF03448">
    <property type="entry name" value="MgtE_N"/>
    <property type="match status" value="1"/>
</dbReference>
<feature type="domain" description="CBS" evidence="10">
    <location>
        <begin position="140"/>
        <end position="203"/>
    </location>
</feature>
<keyword evidence="9" id="KW-1003">Cell membrane</keyword>
<dbReference type="CDD" id="cd04606">
    <property type="entry name" value="CBS_pair_Mg_transporter"/>
    <property type="match status" value="1"/>
</dbReference>
<evidence type="ECO:0000256" key="3">
    <source>
        <dbReference type="ARBA" id="ARBA00022448"/>
    </source>
</evidence>
<keyword evidence="9" id="KW-0479">Metal-binding</keyword>
<comment type="subunit">
    <text evidence="9">Homodimer.</text>
</comment>
<evidence type="ECO:0000256" key="9">
    <source>
        <dbReference type="RuleBase" id="RU362011"/>
    </source>
</evidence>
<dbReference type="Pfam" id="PF01769">
    <property type="entry name" value="MgtE"/>
    <property type="match status" value="1"/>
</dbReference>
<proteinExistence type="inferred from homology"/>
<dbReference type="GO" id="GO:0015095">
    <property type="term" value="F:magnesium ion transmembrane transporter activity"/>
    <property type="evidence" value="ECO:0007669"/>
    <property type="project" value="UniProtKB-UniRule"/>
</dbReference>
<dbReference type="Gene3D" id="1.10.357.20">
    <property type="entry name" value="SLC41 divalent cation transporters, integral membrane domain"/>
    <property type="match status" value="1"/>
</dbReference>
<keyword evidence="4 9" id="KW-0812">Transmembrane</keyword>
<comment type="function">
    <text evidence="9">Acts as a magnesium transporter.</text>
</comment>
<keyword evidence="8" id="KW-0129">CBS domain</keyword>
<dbReference type="Gene3D" id="1.25.60.10">
    <property type="entry name" value="MgtE N-terminal domain-like"/>
    <property type="match status" value="1"/>
</dbReference>
<dbReference type="OrthoDB" id="9790355at2"/>
<dbReference type="Pfam" id="PF00571">
    <property type="entry name" value="CBS"/>
    <property type="match status" value="2"/>
</dbReference>
<accession>A0A6I3LJC6</accession>
<dbReference type="InterPro" id="IPR046342">
    <property type="entry name" value="CBS_dom_sf"/>
</dbReference>
<dbReference type="SMART" id="SM00116">
    <property type="entry name" value="CBS"/>
    <property type="match status" value="2"/>
</dbReference>
<sequence length="450" mass="50057">MEFKICKESIELIEELIAKKDEKELLVILQDLHYADIAEIMNELSNDEASYIFDILDSEITAEILLELDEDIREKILRGLSPKEIAEELDELDTDDAADIISELPEGKKEEVLSELEDLEHAKDIVELLRYDEDTAGGLMAKEFVSVNENWSVLTCVKEMRKQAEHVSRVHSIYVIDDESRLKGRLSLKDLLTTSTTTHISDVYIRNVDYVKVDTKDVEVARIMQKYDLEAIPVVDEMGRLVGRITIDDIVDVIKEEADKDYQLAAGISQDVEANDSILMLTRARLPWLVLAMIGGFVAVNVSRSFEGAMEKFGVLFFFTPLIAAMAGNVGVQSSAIIVQGLANNSITGSIWKRLLKEVTLSLLNGFLLAILMMLGSHFLLGVDYIIGITVSIALISVIIIASLIGTFVPIFLNKYGIDPALATGPFITTSNDIFGILIYFSIAKVILGF</sequence>
<keyword evidence="12" id="KW-1185">Reference proteome</keyword>
<organism evidence="11 12">
    <name type="scientific">Myroides albus</name>
    <dbReference type="NCBI Taxonomy" id="2562892"/>
    <lineage>
        <taxon>Bacteria</taxon>
        <taxon>Pseudomonadati</taxon>
        <taxon>Bacteroidota</taxon>
        <taxon>Flavobacteriia</taxon>
        <taxon>Flavobacteriales</taxon>
        <taxon>Flavobacteriaceae</taxon>
        <taxon>Myroides</taxon>
    </lineage>
</organism>